<dbReference type="GO" id="GO:0008667">
    <property type="term" value="F:2,3-dihydro-2,3-dihydroxybenzoate dehydrogenase activity"/>
    <property type="evidence" value="ECO:0007669"/>
    <property type="project" value="InterPro"/>
</dbReference>
<accession>A0A6G1JQS6</accession>
<organism evidence="1 2">
    <name type="scientific">Pleomassaria siparia CBS 279.74</name>
    <dbReference type="NCBI Taxonomy" id="1314801"/>
    <lineage>
        <taxon>Eukaryota</taxon>
        <taxon>Fungi</taxon>
        <taxon>Dikarya</taxon>
        <taxon>Ascomycota</taxon>
        <taxon>Pezizomycotina</taxon>
        <taxon>Dothideomycetes</taxon>
        <taxon>Pleosporomycetidae</taxon>
        <taxon>Pleosporales</taxon>
        <taxon>Pleomassariaceae</taxon>
        <taxon>Pleomassaria</taxon>
    </lineage>
</organism>
<dbReference type="PANTHER" id="PTHR45458:SF2">
    <property type="entry name" value="OXIDOREDUCTASE, SHORT CHAIN DEHYDROGENASE_REDUCTASE FAMILY SUPERFAMILY (AFU_ORTHOLOGUE AFUA_3G13450)"/>
    <property type="match status" value="1"/>
</dbReference>
<keyword evidence="2" id="KW-1185">Reference proteome</keyword>
<evidence type="ECO:0000313" key="2">
    <source>
        <dbReference type="Proteomes" id="UP000799428"/>
    </source>
</evidence>
<dbReference type="EMBL" id="MU005794">
    <property type="protein sequence ID" value="KAF2702632.1"/>
    <property type="molecule type" value="Genomic_DNA"/>
</dbReference>
<dbReference type="SUPFAM" id="SSF51735">
    <property type="entry name" value="NAD(P)-binding Rossmann-fold domains"/>
    <property type="match status" value="1"/>
</dbReference>
<dbReference type="InterPro" id="IPR003560">
    <property type="entry name" value="DHB_DH"/>
</dbReference>
<dbReference type="InterPro" id="IPR052184">
    <property type="entry name" value="SDR_enzymes"/>
</dbReference>
<dbReference type="InterPro" id="IPR036291">
    <property type="entry name" value="NAD(P)-bd_dom_sf"/>
</dbReference>
<sequence>MRSVLIVGANQGLGHSLALQYAKAGLNVYATARYSAPQASTPNLHWIPKIDVTSHGAGRHIAAHWDEDSKIDLLVICTGFFATDTLDALDWEKQLKMYSTTVIAPPFIVHHLEKAGLLKTNSRVVLIGSESGSIALRHESEGGGNYGGHGSKAALNMVGKLLSIDLRPKGIAVSIVHTGYLRKEGKDGVWETGDRHAVKPEEAATALRSWVETFDMSKTGQFWAIRGAGDIKTAEAVLGPVDILPTPLELPW</sequence>
<proteinExistence type="predicted"/>
<name>A0A6G1JQS6_9PLEO</name>
<protein>
    <submittedName>
        <fullName evidence="1">NAD(P)-binding protein</fullName>
    </submittedName>
</protein>
<dbReference type="InterPro" id="IPR002347">
    <property type="entry name" value="SDR_fam"/>
</dbReference>
<gene>
    <name evidence="1" type="ORF">K504DRAFT_464908</name>
</gene>
<dbReference type="PANTHER" id="PTHR45458">
    <property type="entry name" value="SHORT-CHAIN DEHYDROGENASE/REDUCTASE SDR"/>
    <property type="match status" value="1"/>
</dbReference>
<evidence type="ECO:0000313" key="1">
    <source>
        <dbReference type="EMBL" id="KAF2702632.1"/>
    </source>
</evidence>
<dbReference type="GO" id="GO:0016616">
    <property type="term" value="F:oxidoreductase activity, acting on the CH-OH group of donors, NAD or NADP as acceptor"/>
    <property type="evidence" value="ECO:0007669"/>
    <property type="project" value="TreeGrafter"/>
</dbReference>
<dbReference type="Gene3D" id="3.40.50.720">
    <property type="entry name" value="NAD(P)-binding Rossmann-like Domain"/>
    <property type="match status" value="1"/>
</dbReference>
<dbReference type="Pfam" id="PF00106">
    <property type="entry name" value="adh_short"/>
    <property type="match status" value="1"/>
</dbReference>
<dbReference type="AlphaFoldDB" id="A0A6G1JQS6"/>
<dbReference type="OrthoDB" id="5296at2759"/>
<reference evidence="1" key="1">
    <citation type="journal article" date="2020" name="Stud. Mycol.">
        <title>101 Dothideomycetes genomes: a test case for predicting lifestyles and emergence of pathogens.</title>
        <authorList>
            <person name="Haridas S."/>
            <person name="Albert R."/>
            <person name="Binder M."/>
            <person name="Bloem J."/>
            <person name="Labutti K."/>
            <person name="Salamov A."/>
            <person name="Andreopoulos B."/>
            <person name="Baker S."/>
            <person name="Barry K."/>
            <person name="Bills G."/>
            <person name="Bluhm B."/>
            <person name="Cannon C."/>
            <person name="Castanera R."/>
            <person name="Culley D."/>
            <person name="Daum C."/>
            <person name="Ezra D."/>
            <person name="Gonzalez J."/>
            <person name="Henrissat B."/>
            <person name="Kuo A."/>
            <person name="Liang C."/>
            <person name="Lipzen A."/>
            <person name="Lutzoni F."/>
            <person name="Magnuson J."/>
            <person name="Mondo S."/>
            <person name="Nolan M."/>
            <person name="Ohm R."/>
            <person name="Pangilinan J."/>
            <person name="Park H.-J."/>
            <person name="Ramirez L."/>
            <person name="Alfaro M."/>
            <person name="Sun H."/>
            <person name="Tritt A."/>
            <person name="Yoshinaga Y."/>
            <person name="Zwiers L.-H."/>
            <person name="Turgeon B."/>
            <person name="Goodwin S."/>
            <person name="Spatafora J."/>
            <person name="Crous P."/>
            <person name="Grigoriev I."/>
        </authorList>
    </citation>
    <scope>NUCLEOTIDE SEQUENCE</scope>
    <source>
        <strain evidence="1">CBS 279.74</strain>
    </source>
</reference>
<dbReference type="Proteomes" id="UP000799428">
    <property type="component" value="Unassembled WGS sequence"/>
</dbReference>
<dbReference type="GO" id="GO:0019290">
    <property type="term" value="P:siderophore biosynthetic process"/>
    <property type="evidence" value="ECO:0007669"/>
    <property type="project" value="InterPro"/>
</dbReference>
<dbReference type="PRINTS" id="PR01397">
    <property type="entry name" value="DHBDHDRGNASE"/>
</dbReference>